<feature type="transmembrane region" description="Helical" evidence="1">
    <location>
        <begin position="40"/>
        <end position="57"/>
    </location>
</feature>
<dbReference type="AlphaFoldDB" id="A0A3A9ZDI5"/>
<evidence type="ECO:0000256" key="1">
    <source>
        <dbReference type="SAM" id="Phobius"/>
    </source>
</evidence>
<keyword evidence="3" id="KW-1185">Reference proteome</keyword>
<protein>
    <recommendedName>
        <fullName evidence="4">DUF4367 domain-containing protein</fullName>
    </recommendedName>
</protein>
<organism evidence="2 3">
    <name type="scientific">Micromonospora endolithica</name>
    <dbReference type="NCBI Taxonomy" id="230091"/>
    <lineage>
        <taxon>Bacteria</taxon>
        <taxon>Bacillati</taxon>
        <taxon>Actinomycetota</taxon>
        <taxon>Actinomycetes</taxon>
        <taxon>Micromonosporales</taxon>
        <taxon>Micromonosporaceae</taxon>
        <taxon>Micromonospora</taxon>
    </lineage>
</organism>
<dbReference type="OrthoDB" id="4328209at2"/>
<proteinExistence type="predicted"/>
<dbReference type="RefSeq" id="WP_120729431.1">
    <property type="nucleotide sequence ID" value="NZ_RBAK01000006.1"/>
</dbReference>
<dbReference type="Proteomes" id="UP000281726">
    <property type="component" value="Unassembled WGS sequence"/>
</dbReference>
<dbReference type="EMBL" id="RBAK01000006">
    <property type="protein sequence ID" value="RKN45367.1"/>
    <property type="molecule type" value="Genomic_DNA"/>
</dbReference>
<comment type="caution">
    <text evidence="2">The sequence shown here is derived from an EMBL/GenBank/DDBJ whole genome shotgun (WGS) entry which is preliminary data.</text>
</comment>
<evidence type="ECO:0008006" key="4">
    <source>
        <dbReference type="Google" id="ProtNLM"/>
    </source>
</evidence>
<accession>A0A3A9ZDI5</accession>
<gene>
    <name evidence="2" type="ORF">D7223_17305</name>
</gene>
<evidence type="ECO:0000313" key="3">
    <source>
        <dbReference type="Proteomes" id="UP000281726"/>
    </source>
</evidence>
<name>A0A3A9ZDI5_9ACTN</name>
<evidence type="ECO:0000313" key="2">
    <source>
        <dbReference type="EMBL" id="RKN45367.1"/>
    </source>
</evidence>
<reference evidence="2 3" key="1">
    <citation type="journal article" date="2004" name="Syst. Appl. Microbiol.">
        <title>Cryptoendolithic actinomycetes from antarctic sandstone rock samples: Micromonospora endolithica sp. nov. and two isolates related to Micromonospora coerulea Jensen 1932.</title>
        <authorList>
            <person name="Hirsch P."/>
            <person name="Mevs U."/>
            <person name="Kroppenstedt R.M."/>
            <person name="Schumann P."/>
            <person name="Stackebrandt E."/>
        </authorList>
    </citation>
    <scope>NUCLEOTIDE SEQUENCE [LARGE SCALE GENOMIC DNA]</scope>
    <source>
        <strain evidence="2 3">JCM 12677</strain>
    </source>
</reference>
<keyword evidence="1" id="KW-1133">Transmembrane helix</keyword>
<sequence length="239" mass="25391">MDDLERELRDLSGWLETPDAPDVTAGVRVRLATPAPRWRRWRYSAAAVLVALVVAVLPPGRAALADAVAGLVRFAGIRIVTSTGPASPAATPSPLPSRRPVALDEARRAVRFPLRVPAKLGPPEQVQVADPDATGAHRVATLLYRGGALRVDAFDGRVDLLFLKRAVGPGVALAHVDGGLAVWVDGPHALTYVDRAGTVREETARLAASTLIWQEGDVAYRLEGALTRDEAVAIADSLD</sequence>
<keyword evidence="1" id="KW-0812">Transmembrane</keyword>
<keyword evidence="1" id="KW-0472">Membrane</keyword>